<dbReference type="EMBL" id="JAUQSY010000012">
    <property type="protein sequence ID" value="MDO7876554.1"/>
    <property type="molecule type" value="Genomic_DNA"/>
</dbReference>
<evidence type="ECO:0000313" key="1">
    <source>
        <dbReference type="EMBL" id="MDO7876554.1"/>
    </source>
</evidence>
<evidence type="ECO:0008006" key="3">
    <source>
        <dbReference type="Google" id="ProtNLM"/>
    </source>
</evidence>
<protein>
    <recommendedName>
        <fullName evidence="3">PH domain-containing protein</fullName>
    </recommendedName>
</protein>
<organism evidence="1 2">
    <name type="scientific">Hymenobacter aranciens</name>
    <dbReference type="NCBI Taxonomy" id="3063996"/>
    <lineage>
        <taxon>Bacteria</taxon>
        <taxon>Pseudomonadati</taxon>
        <taxon>Bacteroidota</taxon>
        <taxon>Cytophagia</taxon>
        <taxon>Cytophagales</taxon>
        <taxon>Hymenobacteraceae</taxon>
        <taxon>Hymenobacter</taxon>
    </lineage>
</organism>
<name>A0ABT9BE78_9BACT</name>
<sequence length="133" mass="14268">METKEVHHQTHLDGTIKLLTGDLGEAASRAGLDNQFQRWIEELKAANNPAFHELVVDLQALKAHFGSGTLDLSTIADLLTRMGQNTTQAANFAEGNTASRVEKLGEVLTGVAQQLRHGSAAPSGNLPQDMSSH</sequence>
<accession>A0ABT9BE78</accession>
<proteinExistence type="predicted"/>
<dbReference type="RefSeq" id="WP_305007924.1">
    <property type="nucleotide sequence ID" value="NZ_JAUQSY010000012.1"/>
</dbReference>
<keyword evidence="2" id="KW-1185">Reference proteome</keyword>
<evidence type="ECO:0000313" key="2">
    <source>
        <dbReference type="Proteomes" id="UP001176429"/>
    </source>
</evidence>
<gene>
    <name evidence="1" type="ORF">Q5H93_17550</name>
</gene>
<reference evidence="1" key="1">
    <citation type="submission" date="2023-07" db="EMBL/GenBank/DDBJ databases">
        <authorList>
            <person name="Kim M.K."/>
        </authorList>
    </citation>
    <scope>NUCLEOTIDE SEQUENCE</scope>
    <source>
        <strain evidence="1">ASUV-10-1</strain>
    </source>
</reference>
<comment type="caution">
    <text evidence="1">The sequence shown here is derived from an EMBL/GenBank/DDBJ whole genome shotgun (WGS) entry which is preliminary data.</text>
</comment>
<dbReference type="Proteomes" id="UP001176429">
    <property type="component" value="Unassembled WGS sequence"/>
</dbReference>